<feature type="domain" description="GMT-like wHTH" evidence="1">
    <location>
        <begin position="287"/>
        <end position="354"/>
    </location>
</feature>
<keyword evidence="3" id="KW-1185">Reference proteome</keyword>
<dbReference type="InterPro" id="IPR054339">
    <property type="entry name" value="GMT_wHTH"/>
</dbReference>
<dbReference type="STRING" id="203122.Sde_1966"/>
<dbReference type="HOGENOM" id="CLU_063017_0_0_6"/>
<proteinExistence type="predicted"/>
<organism evidence="2 3">
    <name type="scientific">Saccharophagus degradans (strain 2-40 / ATCC 43961 / DSM 17024)</name>
    <dbReference type="NCBI Taxonomy" id="203122"/>
    <lineage>
        <taxon>Bacteria</taxon>
        <taxon>Pseudomonadati</taxon>
        <taxon>Pseudomonadota</taxon>
        <taxon>Gammaproteobacteria</taxon>
        <taxon>Cellvibrionales</taxon>
        <taxon>Cellvibrionaceae</taxon>
        <taxon>Saccharophagus</taxon>
    </lineage>
</organism>
<gene>
    <name evidence="2" type="ordered locus">Sde_1966</name>
</gene>
<accession>Q21JA3</accession>
<dbReference type="KEGG" id="sde:Sde_1966"/>
<dbReference type="GeneID" id="98613641"/>
<name>Q21JA3_SACD2</name>
<evidence type="ECO:0000313" key="2">
    <source>
        <dbReference type="EMBL" id="ABD81226.1"/>
    </source>
</evidence>
<sequence length="368" mass="42101">MKGDKFFDETREQSLVKATIVEKYFGAWSQIITGAQKRYHQHAQKIGYVDLFAGPGRYKDGAISTPLRVLNTALQNEQLHDRLITIFNDKDENHVRTLSEAISDLEQIKLLKHAPQIWNEEVGDNIALQFEKMSVIPVLAFIDPWGYKGLSLRLVNAFLKDWGCDCLFFFNYARINAGLSNSKVRRHMEALFESHTQALIDRVTGLPPEEREALIVEGIANALKTYGHRYVLPFCFKNESGKRTTHHLIFVTKHFKGYEVMKEIMAKESSTDHQGVASFQYMPAAALSQGLLFELNRPLNSLKDLLLLDFSGQSLTMIDIYRQHSIDKPFLNKHYKTVLKEMEEEGLIKTSGRKSKRGFADNILCVFP</sequence>
<evidence type="ECO:0000259" key="1">
    <source>
        <dbReference type="Pfam" id="PF22560"/>
    </source>
</evidence>
<dbReference type="Proteomes" id="UP000001947">
    <property type="component" value="Chromosome"/>
</dbReference>
<dbReference type="AlphaFoldDB" id="Q21JA3"/>
<dbReference type="eggNOG" id="COG4422">
    <property type="taxonomic scope" value="Bacteria"/>
</dbReference>
<dbReference type="NCBIfam" id="TIGR04474">
    <property type="entry name" value="tcm_partner"/>
    <property type="match status" value="1"/>
</dbReference>
<dbReference type="RefSeq" id="WP_011468444.1">
    <property type="nucleotide sequence ID" value="NC_007912.1"/>
</dbReference>
<dbReference type="Pfam" id="PF22560">
    <property type="entry name" value="GMT-wHTH"/>
    <property type="match status" value="1"/>
</dbReference>
<dbReference type="OrthoDB" id="275124at2"/>
<reference evidence="2 3" key="1">
    <citation type="journal article" date="2008" name="PLoS Genet.">
        <title>Complete genome sequence of the complex carbohydrate-degrading marine bacterium, Saccharophagus degradans strain 2-40 T.</title>
        <authorList>
            <person name="Weiner R.M."/>
            <person name="Taylor L.E.II."/>
            <person name="Henrissat B."/>
            <person name="Hauser L."/>
            <person name="Land M."/>
            <person name="Coutinho P.M."/>
            <person name="Rancurel C."/>
            <person name="Saunders E.H."/>
            <person name="Longmire A.G."/>
            <person name="Zhang H."/>
            <person name="Bayer E.A."/>
            <person name="Gilbert H.J."/>
            <person name="Larimer F."/>
            <person name="Zhulin I.B."/>
            <person name="Ekborg N.A."/>
            <person name="Lamed R."/>
            <person name="Richardson P.M."/>
            <person name="Borovok I."/>
            <person name="Hutcheson S."/>
        </authorList>
    </citation>
    <scope>NUCLEOTIDE SEQUENCE [LARGE SCALE GENOMIC DNA]</scope>
    <source>
        <strain evidence="3">2-40 / ATCC 43961 / DSM 17024</strain>
    </source>
</reference>
<dbReference type="InterPro" id="IPR031009">
    <property type="entry name" value="Tcm_partner"/>
</dbReference>
<protein>
    <recommendedName>
        <fullName evidence="1">GMT-like wHTH domain-containing protein</fullName>
    </recommendedName>
</protein>
<evidence type="ECO:0000313" key="3">
    <source>
        <dbReference type="Proteomes" id="UP000001947"/>
    </source>
</evidence>
<dbReference type="EMBL" id="CP000282">
    <property type="protein sequence ID" value="ABD81226.1"/>
    <property type="molecule type" value="Genomic_DNA"/>
</dbReference>